<keyword evidence="2" id="KW-0436">Ligase</keyword>
<dbReference type="Proteomes" id="UP001597063">
    <property type="component" value="Unassembled WGS sequence"/>
</dbReference>
<reference evidence="6" key="1">
    <citation type="journal article" date="2019" name="Int. J. Syst. Evol. Microbiol.">
        <title>The Global Catalogue of Microorganisms (GCM) 10K type strain sequencing project: providing services to taxonomists for standard genome sequencing and annotation.</title>
        <authorList>
            <consortium name="The Broad Institute Genomics Platform"/>
            <consortium name="The Broad Institute Genome Sequencing Center for Infectious Disease"/>
            <person name="Wu L."/>
            <person name="Ma J."/>
        </authorList>
    </citation>
    <scope>NUCLEOTIDE SEQUENCE [LARGE SCALE GENOMIC DNA]</scope>
    <source>
        <strain evidence="6">JCM 9371</strain>
    </source>
</reference>
<dbReference type="Pfam" id="PF00501">
    <property type="entry name" value="AMP-binding"/>
    <property type="match status" value="1"/>
</dbReference>
<dbReference type="PROSITE" id="PS00455">
    <property type="entry name" value="AMP_BINDING"/>
    <property type="match status" value="1"/>
</dbReference>
<dbReference type="Gene3D" id="3.40.50.12780">
    <property type="entry name" value="N-terminal domain of ligase-like"/>
    <property type="match status" value="1"/>
</dbReference>
<evidence type="ECO:0000259" key="3">
    <source>
        <dbReference type="Pfam" id="PF00501"/>
    </source>
</evidence>
<feature type="domain" description="AMP-dependent synthetase/ligase" evidence="3">
    <location>
        <begin position="15"/>
        <end position="363"/>
    </location>
</feature>
<feature type="domain" description="AMP-binding enzyme C-terminal" evidence="4">
    <location>
        <begin position="413"/>
        <end position="485"/>
    </location>
</feature>
<dbReference type="InterPro" id="IPR042099">
    <property type="entry name" value="ANL_N_sf"/>
</dbReference>
<evidence type="ECO:0000313" key="6">
    <source>
        <dbReference type="Proteomes" id="UP001597063"/>
    </source>
</evidence>
<accession>A0ABW2XWS8</accession>
<protein>
    <submittedName>
        <fullName evidence="5">AMP-binding protein</fullName>
    </submittedName>
</protein>
<evidence type="ECO:0000256" key="1">
    <source>
        <dbReference type="ARBA" id="ARBA00006432"/>
    </source>
</evidence>
<dbReference type="InterPro" id="IPR025110">
    <property type="entry name" value="AMP-bd_C"/>
</dbReference>
<proteinExistence type="inferred from homology"/>
<evidence type="ECO:0000256" key="2">
    <source>
        <dbReference type="ARBA" id="ARBA00022598"/>
    </source>
</evidence>
<dbReference type="InterPro" id="IPR000873">
    <property type="entry name" value="AMP-dep_synth/lig_dom"/>
</dbReference>
<name>A0ABW2XWS8_9ACTN</name>
<dbReference type="EMBL" id="JBHTGP010000018">
    <property type="protein sequence ID" value="MFD0690708.1"/>
    <property type="molecule type" value="Genomic_DNA"/>
</dbReference>
<evidence type="ECO:0000259" key="4">
    <source>
        <dbReference type="Pfam" id="PF13193"/>
    </source>
</evidence>
<dbReference type="InterPro" id="IPR045851">
    <property type="entry name" value="AMP-bd_C_sf"/>
</dbReference>
<dbReference type="Pfam" id="PF13193">
    <property type="entry name" value="AMP-binding_C"/>
    <property type="match status" value="1"/>
</dbReference>
<dbReference type="RefSeq" id="WP_378325402.1">
    <property type="nucleotide sequence ID" value="NZ_JBHTGP010000018.1"/>
</dbReference>
<gene>
    <name evidence="5" type="ORF">ACFQZM_39895</name>
</gene>
<comment type="caution">
    <text evidence="5">The sequence shown here is derived from an EMBL/GenBank/DDBJ whole genome shotgun (WGS) entry which is preliminary data.</text>
</comment>
<dbReference type="Gene3D" id="3.30.300.30">
    <property type="match status" value="1"/>
</dbReference>
<comment type="similarity">
    <text evidence="1">Belongs to the ATP-dependent AMP-binding enzyme family.</text>
</comment>
<dbReference type="InterPro" id="IPR020845">
    <property type="entry name" value="AMP-binding_CS"/>
</dbReference>
<dbReference type="PANTHER" id="PTHR43201">
    <property type="entry name" value="ACYL-COA SYNTHETASE"/>
    <property type="match status" value="1"/>
</dbReference>
<dbReference type="SUPFAM" id="SSF56801">
    <property type="entry name" value="Acetyl-CoA synthetase-like"/>
    <property type="match status" value="1"/>
</dbReference>
<organism evidence="5 6">
    <name type="scientific">Actinomadura fibrosa</name>
    <dbReference type="NCBI Taxonomy" id="111802"/>
    <lineage>
        <taxon>Bacteria</taxon>
        <taxon>Bacillati</taxon>
        <taxon>Actinomycetota</taxon>
        <taxon>Actinomycetes</taxon>
        <taxon>Streptosporangiales</taxon>
        <taxon>Thermomonosporaceae</taxon>
        <taxon>Actinomadura</taxon>
    </lineage>
</organism>
<dbReference type="PANTHER" id="PTHR43201:SF5">
    <property type="entry name" value="MEDIUM-CHAIN ACYL-COA LIGASE ACSF2, MITOCHONDRIAL"/>
    <property type="match status" value="1"/>
</dbReference>
<sequence length="501" mass="51312">MDAFTAAPDTLPGVLERAAARFPDAAALVEGTRTTSYAALLEAARAAGAGLAELGVMPGDRVGIWLPNGTDWAVAAYGASFAGAAVVPLSTRYTEPEAAGIITRSGCAAVVAHGRLLGRDLGLAAARAGAPRVVDAARLAETGRTRGGAEIERRARALTADTISHVQYTSGTTGRPKGVLLRHGGLVATTRSWVEITGLRAGDRYPVVAPFAHVGGHKTGLLASAVAGATALPVARFDAAELAAACAGGGVTFLQGPPAMYRALLAEGLPPSHAVRVAVTGAASVPADLVRGLRETLGIRTVLTAYGITEAGGVCTMTRATDPPEAAVRTAGRAIPGVRVRIGGTGGPGEILVQGPGLMAGYLDDPDATAGALRDGWLRTGDVGVLDEHGRLRVVDRLTDVVIVGGLNVYPAEVERVLTEHPAVRAAAVVGMPDDRLGEVPAAFVVPDTGPDHEVLAFCRERLAAYKLPRALWWVDDLPLNGAGKVAKRELRARAAAGPPP</sequence>
<keyword evidence="6" id="KW-1185">Reference proteome</keyword>
<evidence type="ECO:0000313" key="5">
    <source>
        <dbReference type="EMBL" id="MFD0690708.1"/>
    </source>
</evidence>